<sequence>MSSLAALKRSIKAGETPAARATWAAIRALRGARVPLVRPLHRALYAAHRTLGGLVSQVMRAAWWTPMFLSRVETPAPGLRLEGGMPLVLGPLRLRLGRDVRLSGASTLSGRPGTLPAPLLEVGDNIDIGWQTTIAVGTVVRFGDNVRLAGRNFLAGYPGHPLDPVARAAGAPCTPAQIGDIVLGDDVWLGTGVTVLGGVTIGRGTVVGANSVVTRDLPPMVLAAGNPCRVIRALDGTIPHG</sequence>
<name>A0A4R5Q587_9PROT</name>
<dbReference type="InterPro" id="IPR011004">
    <property type="entry name" value="Trimer_LpxA-like_sf"/>
</dbReference>
<reference evidence="4 5" key="1">
    <citation type="journal article" date="2016" name="J. Microbiol.">
        <title>Dankookia rubra gen. nov., sp. nov., an alphaproteobacterium isolated from sediment of a shallow stream.</title>
        <authorList>
            <person name="Kim W.H."/>
            <person name="Kim D.H."/>
            <person name="Kang K."/>
            <person name="Ahn T.Y."/>
        </authorList>
    </citation>
    <scope>NUCLEOTIDE SEQUENCE [LARGE SCALE GENOMIC DNA]</scope>
    <source>
        <strain evidence="4 5">JCM30602</strain>
    </source>
</reference>
<dbReference type="EMBL" id="SMSJ01000158">
    <property type="protein sequence ID" value="TDH58070.1"/>
    <property type="molecule type" value="Genomic_DNA"/>
</dbReference>
<evidence type="ECO:0000256" key="3">
    <source>
        <dbReference type="ARBA" id="ARBA00023315"/>
    </source>
</evidence>
<dbReference type="GO" id="GO:0016746">
    <property type="term" value="F:acyltransferase activity"/>
    <property type="evidence" value="ECO:0007669"/>
    <property type="project" value="UniProtKB-KW"/>
</dbReference>
<dbReference type="PROSITE" id="PS00101">
    <property type="entry name" value="HEXAPEP_TRANSFERASES"/>
    <property type="match status" value="1"/>
</dbReference>
<dbReference type="PANTHER" id="PTHR23416">
    <property type="entry name" value="SIALIC ACID SYNTHASE-RELATED"/>
    <property type="match status" value="1"/>
</dbReference>
<dbReference type="Proteomes" id="UP000295096">
    <property type="component" value="Unassembled WGS sequence"/>
</dbReference>
<gene>
    <name evidence="4" type="ORF">E2C06_34500</name>
</gene>
<keyword evidence="2" id="KW-0677">Repeat</keyword>
<dbReference type="Gene3D" id="2.160.10.10">
    <property type="entry name" value="Hexapeptide repeat proteins"/>
    <property type="match status" value="1"/>
</dbReference>
<dbReference type="OrthoDB" id="9815592at2"/>
<evidence type="ECO:0000256" key="1">
    <source>
        <dbReference type="ARBA" id="ARBA00022679"/>
    </source>
</evidence>
<keyword evidence="5" id="KW-1185">Reference proteome</keyword>
<dbReference type="PANTHER" id="PTHR23416:SF78">
    <property type="entry name" value="LIPOPOLYSACCHARIDE BIOSYNTHESIS O-ACETYL TRANSFERASE WBBJ-RELATED"/>
    <property type="match status" value="1"/>
</dbReference>
<evidence type="ECO:0000256" key="2">
    <source>
        <dbReference type="ARBA" id="ARBA00022737"/>
    </source>
</evidence>
<dbReference type="InterPro" id="IPR051159">
    <property type="entry name" value="Hexapeptide_acetyltransf"/>
</dbReference>
<evidence type="ECO:0000313" key="5">
    <source>
        <dbReference type="Proteomes" id="UP000295096"/>
    </source>
</evidence>
<dbReference type="SUPFAM" id="SSF51161">
    <property type="entry name" value="Trimeric LpxA-like enzymes"/>
    <property type="match status" value="1"/>
</dbReference>
<organism evidence="4 5">
    <name type="scientific">Dankookia rubra</name>
    <dbReference type="NCBI Taxonomy" id="1442381"/>
    <lineage>
        <taxon>Bacteria</taxon>
        <taxon>Pseudomonadati</taxon>
        <taxon>Pseudomonadota</taxon>
        <taxon>Alphaproteobacteria</taxon>
        <taxon>Acetobacterales</taxon>
        <taxon>Roseomonadaceae</taxon>
        <taxon>Dankookia</taxon>
    </lineage>
</organism>
<comment type="caution">
    <text evidence="4">The sequence shown here is derived from an EMBL/GenBank/DDBJ whole genome shotgun (WGS) entry which is preliminary data.</text>
</comment>
<proteinExistence type="predicted"/>
<dbReference type="InterPro" id="IPR001451">
    <property type="entry name" value="Hexapep"/>
</dbReference>
<keyword evidence="1 4" id="KW-0808">Transferase</keyword>
<dbReference type="Pfam" id="PF00132">
    <property type="entry name" value="Hexapep"/>
    <property type="match status" value="1"/>
</dbReference>
<evidence type="ECO:0000313" key="4">
    <source>
        <dbReference type="EMBL" id="TDH58070.1"/>
    </source>
</evidence>
<dbReference type="InterPro" id="IPR018357">
    <property type="entry name" value="Hexapep_transf_CS"/>
</dbReference>
<accession>A0A4R5Q587</accession>
<dbReference type="AlphaFoldDB" id="A0A4R5Q587"/>
<protein>
    <submittedName>
        <fullName evidence="4">Acyltransferase</fullName>
    </submittedName>
</protein>
<keyword evidence="3 4" id="KW-0012">Acyltransferase</keyword>
<dbReference type="RefSeq" id="WP_133293076.1">
    <property type="nucleotide sequence ID" value="NZ_SMSJ01000158.1"/>
</dbReference>